<feature type="transmembrane region" description="Helical" evidence="5">
    <location>
        <begin position="264"/>
        <end position="282"/>
    </location>
</feature>
<sequence length="410" mass="44110">MTESQRAPVVEEAKRRKYAYKAVIASTVGYAMDGFDLLILGFILNAVALGLGLTTSEAGSLVTWTLIGAVIGGLVFGVLSDYYGRVKVLTWSIVLFAGFTGMCALAQGYWDLLIYRTIAGIGLGGEFGIGMALAAEACRPNERARMSSYVGIGWQAGVLAAALLTPLLLPVIGWRGMFAIGVIPALASFVIRHYIGEPEIFVKKSKEKRKGNPFKALISDRETIKASIGISILTSVQNFGYYGIMIWMPSYLSQQFNYSLTKSAMWTAVTVLGMAFGIWLFGQLADRYGRRPIFLIYQVGAALMVLAYSQLTDPFSLLIGGAIMGMFVNGMMGGYGALISEVYPTEARATAQNVLFNIGRGIGGLGPLVVGLIVSLYSFQTAIALLASLYVLDILATLFLIPEKAGKPLE</sequence>
<dbReference type="EMBL" id="JADRCR010000001">
    <property type="protein sequence ID" value="MBK5142901.1"/>
    <property type="molecule type" value="Genomic_DNA"/>
</dbReference>
<evidence type="ECO:0000256" key="3">
    <source>
        <dbReference type="ARBA" id="ARBA00022989"/>
    </source>
</evidence>
<accession>A0ABS1IMD1</accession>
<organism evidence="7 8">
    <name type="scientific">Limnobaculum allomyrinae</name>
    <dbReference type="NCBI Taxonomy" id="2791986"/>
    <lineage>
        <taxon>Bacteria</taxon>
        <taxon>Pseudomonadati</taxon>
        <taxon>Pseudomonadota</taxon>
        <taxon>Gammaproteobacteria</taxon>
        <taxon>Enterobacterales</taxon>
        <taxon>Budviciaceae</taxon>
        <taxon>Limnobaculum</taxon>
    </lineage>
</organism>
<feature type="transmembrane region" description="Helical" evidence="5">
    <location>
        <begin position="358"/>
        <end position="377"/>
    </location>
</feature>
<dbReference type="PANTHER" id="PTHR23508:SF10">
    <property type="entry name" value="CARBOXYLIC ACID TRANSPORTER PROTEIN HOMOLOG"/>
    <property type="match status" value="1"/>
</dbReference>
<comment type="caution">
    <text evidence="7">The sequence shown here is derived from an EMBL/GenBank/DDBJ whole genome shotgun (WGS) entry which is preliminary data.</text>
</comment>
<feature type="transmembrane region" description="Helical" evidence="5">
    <location>
        <begin position="22"/>
        <end position="49"/>
    </location>
</feature>
<evidence type="ECO:0000259" key="6">
    <source>
        <dbReference type="PROSITE" id="PS50850"/>
    </source>
</evidence>
<feature type="transmembrane region" description="Helical" evidence="5">
    <location>
        <begin position="294"/>
        <end position="311"/>
    </location>
</feature>
<evidence type="ECO:0000313" key="7">
    <source>
        <dbReference type="EMBL" id="MBK5142901.1"/>
    </source>
</evidence>
<proteinExistence type="predicted"/>
<keyword evidence="4 5" id="KW-0472">Membrane</keyword>
<feature type="transmembrane region" description="Helical" evidence="5">
    <location>
        <begin position="174"/>
        <end position="195"/>
    </location>
</feature>
<evidence type="ECO:0000256" key="5">
    <source>
        <dbReference type="SAM" id="Phobius"/>
    </source>
</evidence>
<evidence type="ECO:0000256" key="2">
    <source>
        <dbReference type="ARBA" id="ARBA00022692"/>
    </source>
</evidence>
<feature type="transmembrane region" description="Helical" evidence="5">
    <location>
        <begin position="383"/>
        <end position="401"/>
    </location>
</feature>
<reference evidence="7 8" key="1">
    <citation type="submission" date="2020-11" db="EMBL/GenBank/DDBJ databases">
        <title>Insectihabitans protaetiae gen. nov. sp. nov. and Insectihabitans allomyrinae sp. nov., isolated from larvae of Protaetia brevitarsis seulensis and Allomyrina dichotoma, respectively.</title>
        <authorList>
            <person name="Lee S.D."/>
            <person name="Byeon Y.-S."/>
            <person name="Kim S.-M."/>
            <person name="Yang H.L."/>
            <person name="Kim I.S."/>
        </authorList>
    </citation>
    <scope>NUCLEOTIDE SEQUENCE [LARGE SCALE GENOMIC DNA]</scope>
    <source>
        <strain evidence="7 8">BWR-B9</strain>
    </source>
</reference>
<feature type="transmembrane region" description="Helical" evidence="5">
    <location>
        <begin position="317"/>
        <end position="338"/>
    </location>
</feature>
<evidence type="ECO:0000256" key="1">
    <source>
        <dbReference type="ARBA" id="ARBA00004127"/>
    </source>
</evidence>
<keyword evidence="3 5" id="KW-1133">Transmembrane helix</keyword>
<dbReference type="Pfam" id="PF07690">
    <property type="entry name" value="MFS_1"/>
    <property type="match status" value="1"/>
</dbReference>
<dbReference type="InterPro" id="IPR011701">
    <property type="entry name" value="MFS"/>
</dbReference>
<keyword evidence="2 5" id="KW-0812">Transmembrane</keyword>
<feature type="transmembrane region" description="Helical" evidence="5">
    <location>
        <begin position="224"/>
        <end position="244"/>
    </location>
</feature>
<dbReference type="Proteomes" id="UP001296921">
    <property type="component" value="Unassembled WGS sequence"/>
</dbReference>
<feature type="transmembrane region" description="Helical" evidence="5">
    <location>
        <begin position="147"/>
        <end position="168"/>
    </location>
</feature>
<protein>
    <submittedName>
        <fullName evidence="7">MFS transporter</fullName>
    </submittedName>
</protein>
<dbReference type="InterPro" id="IPR020846">
    <property type="entry name" value="MFS_dom"/>
</dbReference>
<gene>
    <name evidence="7" type="ORF">I2494_04080</name>
</gene>
<keyword evidence="8" id="KW-1185">Reference proteome</keyword>
<dbReference type="RefSeq" id="WP_218465988.1">
    <property type="nucleotide sequence ID" value="NZ_JADRCR010000001.1"/>
</dbReference>
<dbReference type="PANTHER" id="PTHR23508">
    <property type="entry name" value="CARBOXYLIC ACID TRANSPORTER PROTEIN HOMOLOG"/>
    <property type="match status" value="1"/>
</dbReference>
<evidence type="ECO:0000313" key="8">
    <source>
        <dbReference type="Proteomes" id="UP001296921"/>
    </source>
</evidence>
<feature type="transmembrane region" description="Helical" evidence="5">
    <location>
        <begin position="88"/>
        <end position="107"/>
    </location>
</feature>
<feature type="domain" description="Major facilitator superfamily (MFS) profile" evidence="6">
    <location>
        <begin position="22"/>
        <end position="405"/>
    </location>
</feature>
<dbReference type="InterPro" id="IPR005829">
    <property type="entry name" value="Sugar_transporter_CS"/>
</dbReference>
<feature type="transmembrane region" description="Helical" evidence="5">
    <location>
        <begin position="113"/>
        <end position="135"/>
    </location>
</feature>
<comment type="subcellular location">
    <subcellularLocation>
        <location evidence="1">Endomembrane system</location>
        <topology evidence="1">Multi-pass membrane protein</topology>
    </subcellularLocation>
</comment>
<dbReference type="PROSITE" id="PS50850">
    <property type="entry name" value="MFS"/>
    <property type="match status" value="1"/>
</dbReference>
<evidence type="ECO:0000256" key="4">
    <source>
        <dbReference type="ARBA" id="ARBA00023136"/>
    </source>
</evidence>
<name>A0ABS1IMD1_9GAMM</name>
<feature type="transmembrane region" description="Helical" evidence="5">
    <location>
        <begin position="61"/>
        <end position="79"/>
    </location>
</feature>
<dbReference type="PROSITE" id="PS00217">
    <property type="entry name" value="SUGAR_TRANSPORT_2"/>
    <property type="match status" value="1"/>
</dbReference>